<keyword evidence="4" id="KW-0520">NAD</keyword>
<gene>
    <name evidence="7" type="ORF">D4L85_26730</name>
</gene>
<dbReference type="OrthoDB" id="9801156at2"/>
<dbReference type="RefSeq" id="WP_119757178.1">
    <property type="nucleotide sequence ID" value="NZ_CP032382.1"/>
</dbReference>
<feature type="domain" description="Fe-containing alcohol dehydrogenase-like C-terminal" evidence="6">
    <location>
        <begin position="191"/>
        <end position="387"/>
    </location>
</feature>
<dbReference type="Pfam" id="PF25137">
    <property type="entry name" value="ADH_Fe_C"/>
    <property type="match status" value="1"/>
</dbReference>
<keyword evidence="8" id="KW-1185">Reference proteome</keyword>
<dbReference type="Gene3D" id="1.20.1090.10">
    <property type="entry name" value="Dehydroquinate synthase-like - alpha domain"/>
    <property type="match status" value="1"/>
</dbReference>
<dbReference type="Gene3D" id="3.40.50.1970">
    <property type="match status" value="1"/>
</dbReference>
<dbReference type="InterPro" id="IPR001670">
    <property type="entry name" value="ADH_Fe/GldA"/>
</dbReference>
<comment type="cofactor">
    <cofactor evidence="1">
        <name>Fe cation</name>
        <dbReference type="ChEBI" id="CHEBI:24875"/>
    </cofactor>
</comment>
<dbReference type="SUPFAM" id="SSF56796">
    <property type="entry name" value="Dehydroquinate synthase-like"/>
    <property type="match status" value="1"/>
</dbReference>
<evidence type="ECO:0000259" key="5">
    <source>
        <dbReference type="Pfam" id="PF00465"/>
    </source>
</evidence>
<comment type="similarity">
    <text evidence="2">Belongs to the iron-containing alcohol dehydrogenase family.</text>
</comment>
<dbReference type="Proteomes" id="UP000266183">
    <property type="component" value="Chromosome"/>
</dbReference>
<dbReference type="PROSITE" id="PS00913">
    <property type="entry name" value="ADH_IRON_1"/>
    <property type="match status" value="1"/>
</dbReference>
<evidence type="ECO:0000256" key="2">
    <source>
        <dbReference type="ARBA" id="ARBA00007358"/>
    </source>
</evidence>
<evidence type="ECO:0000313" key="7">
    <source>
        <dbReference type="EMBL" id="AYB33952.1"/>
    </source>
</evidence>
<proteinExistence type="inferred from homology"/>
<dbReference type="FunFam" id="3.40.50.1970:FF:000003">
    <property type="entry name" value="Alcohol dehydrogenase, iron-containing"/>
    <property type="match status" value="1"/>
</dbReference>
<evidence type="ECO:0000256" key="3">
    <source>
        <dbReference type="ARBA" id="ARBA00023002"/>
    </source>
</evidence>
<protein>
    <submittedName>
        <fullName evidence="7">Iron-containing alcohol dehydrogenase</fullName>
    </submittedName>
</protein>
<dbReference type="AlphaFoldDB" id="A0A385SSU2"/>
<dbReference type="CDD" id="cd08183">
    <property type="entry name" value="Fe-ADH-like"/>
    <property type="match status" value="1"/>
</dbReference>
<sequence length="388" mass="40695">MKAFGLAATPQVYFGAGLISVAPTVLETYGKKIVLVTGAHSFLSSTPGQTLLEQLHQKHFSVEIYKIPGEPTPAVIDTAVTKFSAYEPDAVLAIGGGSVLDAGKAIAAMLVLGEPVVQYLEGVGTKSHPGTTLPFVAVPTTAGTGSEATKNAVLSETGAQGFKKSLRHNNFVPKTAILDPTLTLHCPPAITAASGMDAFTQLLESYLSTAANPVTDALALEGLKRIAVALPKAFREGTDVEDRADMMLAAYLSGITLANAGLGLVHGFASAVGGYFNIPHGVICSALMTAANRVTVRKLRATQANEQALTKYATVGKLFSALPGKTSDYYTDFLLDLIATWSTQMTIPTLSQNGITPQDFPKILSASDNKNNPIALTPEEMTEVLQNS</sequence>
<organism evidence="7 8">
    <name type="scientific">Chryseolinea soli</name>
    <dbReference type="NCBI Taxonomy" id="2321403"/>
    <lineage>
        <taxon>Bacteria</taxon>
        <taxon>Pseudomonadati</taxon>
        <taxon>Bacteroidota</taxon>
        <taxon>Cytophagia</taxon>
        <taxon>Cytophagales</taxon>
        <taxon>Fulvivirgaceae</taxon>
        <taxon>Chryseolinea</taxon>
    </lineage>
</organism>
<dbReference type="InterPro" id="IPR018211">
    <property type="entry name" value="ADH_Fe_CS"/>
</dbReference>
<dbReference type="KEGG" id="chk:D4L85_26730"/>
<evidence type="ECO:0000256" key="4">
    <source>
        <dbReference type="ARBA" id="ARBA00023027"/>
    </source>
</evidence>
<dbReference type="GO" id="GO:0046872">
    <property type="term" value="F:metal ion binding"/>
    <property type="evidence" value="ECO:0007669"/>
    <property type="project" value="InterPro"/>
</dbReference>
<dbReference type="InterPro" id="IPR056798">
    <property type="entry name" value="ADH_Fe_C"/>
</dbReference>
<dbReference type="InterPro" id="IPR039697">
    <property type="entry name" value="Alcohol_dehydrogenase_Fe"/>
</dbReference>
<dbReference type="Pfam" id="PF00465">
    <property type="entry name" value="Fe-ADH"/>
    <property type="match status" value="1"/>
</dbReference>
<accession>A0A385SSU2</accession>
<evidence type="ECO:0000259" key="6">
    <source>
        <dbReference type="Pfam" id="PF25137"/>
    </source>
</evidence>
<dbReference type="PANTHER" id="PTHR11496:SF102">
    <property type="entry name" value="ALCOHOL DEHYDROGENASE 4"/>
    <property type="match status" value="1"/>
</dbReference>
<dbReference type="PANTHER" id="PTHR11496">
    <property type="entry name" value="ALCOHOL DEHYDROGENASE"/>
    <property type="match status" value="1"/>
</dbReference>
<dbReference type="GO" id="GO:0004022">
    <property type="term" value="F:alcohol dehydrogenase (NAD+) activity"/>
    <property type="evidence" value="ECO:0007669"/>
    <property type="project" value="TreeGrafter"/>
</dbReference>
<keyword evidence="3" id="KW-0560">Oxidoreductase</keyword>
<feature type="domain" description="Alcohol dehydrogenase iron-type/glycerol dehydrogenase GldA" evidence="5">
    <location>
        <begin position="10"/>
        <end position="180"/>
    </location>
</feature>
<evidence type="ECO:0000256" key="1">
    <source>
        <dbReference type="ARBA" id="ARBA00001962"/>
    </source>
</evidence>
<dbReference type="EMBL" id="CP032382">
    <property type="protein sequence ID" value="AYB33952.1"/>
    <property type="molecule type" value="Genomic_DNA"/>
</dbReference>
<evidence type="ECO:0000313" key="8">
    <source>
        <dbReference type="Proteomes" id="UP000266183"/>
    </source>
</evidence>
<name>A0A385SSU2_9BACT</name>
<reference evidence="8" key="1">
    <citation type="submission" date="2018-09" db="EMBL/GenBank/DDBJ databases">
        <title>Chryseolinea sp. KIS68-18 isolated from soil.</title>
        <authorList>
            <person name="Weon H.-Y."/>
            <person name="Kwon S.-W."/>
            <person name="Lee S.A."/>
        </authorList>
    </citation>
    <scope>NUCLEOTIDE SEQUENCE [LARGE SCALE GENOMIC DNA]</scope>
    <source>
        <strain evidence="8">KIS68-18</strain>
    </source>
</reference>